<dbReference type="GeneID" id="65130654"/>
<evidence type="ECO:0000313" key="1">
    <source>
        <dbReference type="EMBL" id="QOR56737.1"/>
    </source>
</evidence>
<keyword evidence="2" id="KW-1185">Reference proteome</keyword>
<reference evidence="1 2" key="1">
    <citation type="submission" date="2020-07" db="EMBL/GenBank/DDBJ databases">
        <title>Taxonomic proposal: Crassvirales, a new order of highly abundant and diverse bacterial viruses.</title>
        <authorList>
            <person name="Shkoporov A.N."/>
            <person name="Stockdale S.R."/>
            <person name="Guerin E."/>
            <person name="Ross R.P."/>
            <person name="Hill C."/>
        </authorList>
    </citation>
    <scope>NUCLEOTIDE SEQUENCE [LARGE SCALE GENOMIC DNA]</scope>
</reference>
<accession>A0A7M1RQM9</accession>
<dbReference type="KEGG" id="vg:65130654"/>
<proteinExistence type="predicted"/>
<dbReference type="SUPFAM" id="SSF54752">
    <property type="entry name" value="RecA protein, C-terminal domain"/>
    <property type="match status" value="1"/>
</dbReference>
<dbReference type="RefSeq" id="YP_010112189.1">
    <property type="nucleotide sequence ID" value="NC_055889.1"/>
</dbReference>
<sequence>MEVIVRIIKTNPWTGITKWPTCFDYLSSYWTRSGNLYTGLSAEDAARLEKEIGYPEGLLSPNSTFWDTFAVKIGKKDLILDTNRPEDELKYLFLKKHKRVANGLKDIKPSTDYVMINKDSEAEEQNKFNKVKREAYREMDKMSTEEMRKCLRLYGMKSDSMSNEVAEAKLSEFIEADPSKFLMKWVNNPNKEINFVIEEAIAKNIIRKNRAQYYFGTDLIGNGLEDVIAYLKDKKNQEIKLAIMLEIKSK</sequence>
<name>A0A7M1RQM9_9CAUD</name>
<protein>
    <submittedName>
        <fullName evidence="1">RecA protein</fullName>
    </submittedName>
</protein>
<dbReference type="Proteomes" id="UP000593713">
    <property type="component" value="Segment"/>
</dbReference>
<dbReference type="EMBL" id="MT774396">
    <property type="protein sequence ID" value="QOR56737.1"/>
    <property type="molecule type" value="Genomic_DNA"/>
</dbReference>
<dbReference type="InterPro" id="IPR023400">
    <property type="entry name" value="RecA_C_sf"/>
</dbReference>
<evidence type="ECO:0000313" key="2">
    <source>
        <dbReference type="Proteomes" id="UP000593713"/>
    </source>
</evidence>
<organism evidence="1 2">
    <name type="scientific">uncultured phage cr53_1</name>
    <dbReference type="NCBI Taxonomy" id="2772080"/>
    <lineage>
        <taxon>Viruses</taxon>
        <taxon>Duplodnaviria</taxon>
        <taxon>Heunggongvirae</taxon>
        <taxon>Uroviricota</taxon>
        <taxon>Caudoviricetes</taxon>
        <taxon>Crassvirales</taxon>
        <taxon>Suoliviridae</taxon>
        <taxon>Loutivirinae</taxon>
        <taxon>Blohavirus</taxon>
        <taxon>Blohavirus americanus</taxon>
    </lineage>
</organism>